<feature type="region of interest" description="Disordered" evidence="1">
    <location>
        <begin position="73"/>
        <end position="111"/>
    </location>
</feature>
<evidence type="ECO:0000256" key="1">
    <source>
        <dbReference type="SAM" id="MobiDB-lite"/>
    </source>
</evidence>
<dbReference type="Proteomes" id="UP001295469">
    <property type="component" value="Chromosome C07"/>
</dbReference>
<dbReference type="PANTHER" id="PTHR35321">
    <property type="entry name" value="OS02G0753200 PROTEIN"/>
    <property type="match status" value="1"/>
</dbReference>
<feature type="compositionally biased region" description="Acidic residues" evidence="1">
    <location>
        <begin position="84"/>
        <end position="101"/>
    </location>
</feature>
<protein>
    <submittedName>
        <fullName evidence="2">(rape) hypothetical protein</fullName>
    </submittedName>
</protein>
<accession>A0A816MU68</accession>
<reference evidence="2" key="1">
    <citation type="submission" date="2021-01" db="EMBL/GenBank/DDBJ databases">
        <authorList>
            <consortium name="Genoscope - CEA"/>
            <person name="William W."/>
        </authorList>
    </citation>
    <scope>NUCLEOTIDE SEQUENCE</scope>
</reference>
<evidence type="ECO:0000313" key="2">
    <source>
        <dbReference type="EMBL" id="CAF2018529.1"/>
    </source>
</evidence>
<organism evidence="2">
    <name type="scientific">Brassica napus</name>
    <name type="common">Rape</name>
    <dbReference type="NCBI Taxonomy" id="3708"/>
    <lineage>
        <taxon>Eukaryota</taxon>
        <taxon>Viridiplantae</taxon>
        <taxon>Streptophyta</taxon>
        <taxon>Embryophyta</taxon>
        <taxon>Tracheophyta</taxon>
        <taxon>Spermatophyta</taxon>
        <taxon>Magnoliopsida</taxon>
        <taxon>eudicotyledons</taxon>
        <taxon>Gunneridae</taxon>
        <taxon>Pentapetalae</taxon>
        <taxon>rosids</taxon>
        <taxon>malvids</taxon>
        <taxon>Brassicales</taxon>
        <taxon>Brassicaceae</taxon>
        <taxon>Brassiceae</taxon>
        <taxon>Brassica</taxon>
    </lineage>
</organism>
<gene>
    <name evidence="2" type="ORF">DARMORV10_C07P45690.1</name>
</gene>
<name>A0A816MU68_BRANA</name>
<dbReference type="InterPro" id="IPR040306">
    <property type="entry name" value="Os02g0753200-like"/>
</dbReference>
<dbReference type="AlphaFoldDB" id="A0A816MU68"/>
<proteinExistence type="predicted"/>
<dbReference type="EMBL" id="HG994371">
    <property type="protein sequence ID" value="CAF2018529.1"/>
    <property type="molecule type" value="Genomic_DNA"/>
</dbReference>
<sequence length="236" mass="26212">MERTIANLNWAKRSVPGNLTEEAPLTRLFVSLSLSLPFPQSISNFSDQFPFIFYGGAACDLHLHLSQDAVPCHSRAKKKKSVDPEEEDVEEKDYENSDEEDGNHGVERYGSSSSSVFDFSASHSARDSGLPSANDVFSQISGPPEFLNNRTEADEEATARDAEHAKRMTQMKGSPFDDVNCVSTKESPAASAILILMFRLLHTYGFRWFIGVVMEAKPQLVGIHERVRNDIDAQPS</sequence>
<dbReference type="PANTHER" id="PTHR35321:SF1">
    <property type="entry name" value="OS02G0753200 PROTEIN"/>
    <property type="match status" value="1"/>
</dbReference>